<sequence length="972" mass="109951">MSAPQKNAGLEFHYNTTELRQETWNRLKVTAAKHYEREQKGLHQRETEATIAACFDILEPVERYWAYPGKATVEELRAILASNDAFLFMRAVSHVVRGIISESYRRRLASRHVPINDLVLSSSIPPTSDDSERNYFEVLVVDNLHPEHEVALRDEMRSQQDPKGTSIYDVIVAPSFEDALLAVILNPNIQCVVIRYGFPVKSDSPTKLLGPHVTALEEIDVNAKTGVSRSLALGSFLHKIRPEIDLYLVTDAGVEEASVKGSRHFRRIFYRNEDYLELHLSICRGIRERYHTPFFNALIEFSKRPTGVFHAMPLSRGNSVYKTHWIKDMGDFYGKNIFLAETSATTGGLDSLLNPTGPLKEAQERAAKAFGAMFTYFVTNGTSTANKIVQLALLKPGDIVLIDRDCHKSHHYGIMLSGGCPVYLDAYPLREYSIYGGVPLLEIKRTLLRFKREGKLDRVRMLVLTNSTFDGLIYDPMRVMQELLAIKPDLIFLWDEAWFGFAHFHHMYRRRAAMSSAKRLNKYLRSDAYREFKTPTDFSQDDDTLLSQPWFPDPDRIKIRVYATHSTHKTLSSLRQGSMIHIYDECFYTRTESFFNEAYMTHTSTSPNYQILASLDVARRQAELEGYELVQKSIEMAMIVRETLKTQPLLKRYFSCLGPGELIPSEFRPSGFEHFFKAETGWVSAEPAWQEDEFVLDPTRITLYIGRTGIDGDTFRKTYLMDKFGIQVNKTSRNTILMMTNIGSNRSAIAFLISVLIKIAKMIRNLQHDLTPQKHRALTLRIQSLTEDLPPLPHFSGFHPFFQAEGEGPAGDMRRAYYLAYDRENCAYEPLCEELVARVRQGTELVSTTFVTPYPPGFPILVPGQVVSPEILEFLLALDVKEIHGYNAELGLKVFRAEALNAEALNAEALNAETLNAEALNTGESASGSGNLQPVKAVTAGESGDAAEPIAAKPNTKRPSRKRPRPSQPSGT</sequence>
<dbReference type="EMBL" id="JAFREP010000012">
    <property type="protein sequence ID" value="MBO1319512.1"/>
    <property type="molecule type" value="Genomic_DNA"/>
</dbReference>
<organism evidence="3 4">
    <name type="scientific">Acanthopleuribacter pedis</name>
    <dbReference type="NCBI Taxonomy" id="442870"/>
    <lineage>
        <taxon>Bacteria</taxon>
        <taxon>Pseudomonadati</taxon>
        <taxon>Acidobacteriota</taxon>
        <taxon>Holophagae</taxon>
        <taxon>Acanthopleuribacterales</taxon>
        <taxon>Acanthopleuribacteraceae</taxon>
        <taxon>Acanthopleuribacter</taxon>
    </lineage>
</organism>
<dbReference type="GO" id="GO:0006520">
    <property type="term" value="P:amino acid metabolic process"/>
    <property type="evidence" value="ECO:0007669"/>
    <property type="project" value="InterPro"/>
</dbReference>
<dbReference type="Proteomes" id="UP000664417">
    <property type="component" value="Unassembled WGS sequence"/>
</dbReference>
<evidence type="ECO:0000259" key="2">
    <source>
        <dbReference type="Pfam" id="PF01276"/>
    </source>
</evidence>
<evidence type="ECO:0000313" key="3">
    <source>
        <dbReference type="EMBL" id="MBO1319512.1"/>
    </source>
</evidence>
<dbReference type="GO" id="GO:0030170">
    <property type="term" value="F:pyridoxal phosphate binding"/>
    <property type="evidence" value="ECO:0007669"/>
    <property type="project" value="TreeGrafter"/>
</dbReference>
<dbReference type="PANTHER" id="PTHR45229:SF3">
    <property type="entry name" value="BIODEGRADATIVE ARGININE DECARBOXYLASE"/>
    <property type="match status" value="1"/>
</dbReference>
<keyword evidence="3" id="KW-0032">Aminotransferase</keyword>
<dbReference type="RefSeq" id="WP_207859400.1">
    <property type="nucleotide sequence ID" value="NZ_JAFREP010000012.1"/>
</dbReference>
<accession>A0A8J7Q890</accession>
<dbReference type="GO" id="GO:0016831">
    <property type="term" value="F:carboxy-lyase activity"/>
    <property type="evidence" value="ECO:0007669"/>
    <property type="project" value="InterPro"/>
</dbReference>
<feature type="domain" description="Orn/Lys/Arg decarboxylases family 1 pyridoxal-P attachment site" evidence="2">
    <location>
        <begin position="292"/>
        <end position="517"/>
    </location>
</feature>
<keyword evidence="4" id="KW-1185">Reference proteome</keyword>
<protein>
    <submittedName>
        <fullName evidence="3">Aminotransferase class I/II-fold pyridoxal phosphate-dependent enzyme</fullName>
    </submittedName>
</protein>
<dbReference type="GO" id="GO:0005829">
    <property type="term" value="C:cytosol"/>
    <property type="evidence" value="ECO:0007669"/>
    <property type="project" value="TreeGrafter"/>
</dbReference>
<evidence type="ECO:0000313" key="4">
    <source>
        <dbReference type="Proteomes" id="UP000664417"/>
    </source>
</evidence>
<dbReference type="InterPro" id="IPR011193">
    <property type="entry name" value="Orn/lys/arg_de-COase"/>
</dbReference>
<dbReference type="Pfam" id="PF01276">
    <property type="entry name" value="OKR_DC_1"/>
    <property type="match status" value="2"/>
</dbReference>
<dbReference type="Gene3D" id="3.40.640.10">
    <property type="entry name" value="Type I PLP-dependent aspartate aminotransferase-like (Major domain)"/>
    <property type="match status" value="1"/>
</dbReference>
<comment type="caution">
    <text evidence="3">The sequence shown here is derived from an EMBL/GenBank/DDBJ whole genome shotgun (WGS) entry which is preliminary data.</text>
</comment>
<reference evidence="3" key="1">
    <citation type="submission" date="2021-03" db="EMBL/GenBank/DDBJ databases">
        <authorList>
            <person name="Wang G."/>
        </authorList>
    </citation>
    <scope>NUCLEOTIDE SEQUENCE</scope>
    <source>
        <strain evidence="3">KCTC 12899</strain>
    </source>
</reference>
<dbReference type="PANTHER" id="PTHR45229">
    <property type="entry name" value="CONSTITUTIVE ORNITHINE DECARBOXYLASE"/>
    <property type="match status" value="1"/>
</dbReference>
<dbReference type="Gene3D" id="3.90.105.10">
    <property type="entry name" value="Molybdopterin biosynthesis moea protein, domain 2"/>
    <property type="match status" value="1"/>
</dbReference>
<dbReference type="AlphaFoldDB" id="A0A8J7Q890"/>
<proteinExistence type="predicted"/>
<dbReference type="InterPro" id="IPR015424">
    <property type="entry name" value="PyrdxlP-dep_Trfase"/>
</dbReference>
<dbReference type="CDD" id="cd00615">
    <property type="entry name" value="Orn_deC_like"/>
    <property type="match status" value="1"/>
</dbReference>
<keyword evidence="3" id="KW-0808">Transferase</keyword>
<feature type="domain" description="Orn/Lys/Arg decarboxylases family 1 pyridoxal-P attachment site" evidence="2">
    <location>
        <begin position="560"/>
        <end position="746"/>
    </location>
</feature>
<dbReference type="InterPro" id="IPR015421">
    <property type="entry name" value="PyrdxlP-dep_Trfase_major"/>
</dbReference>
<gene>
    <name evidence="3" type="ORF">J3U88_13640</name>
</gene>
<feature type="compositionally biased region" description="Polar residues" evidence="1">
    <location>
        <begin position="923"/>
        <end position="932"/>
    </location>
</feature>
<feature type="region of interest" description="Disordered" evidence="1">
    <location>
        <begin position="922"/>
        <end position="972"/>
    </location>
</feature>
<dbReference type="InterPro" id="IPR000310">
    <property type="entry name" value="Orn/Lys/Arg_deCO2ase_major_dom"/>
</dbReference>
<dbReference type="GO" id="GO:0008483">
    <property type="term" value="F:transaminase activity"/>
    <property type="evidence" value="ECO:0007669"/>
    <property type="project" value="UniProtKB-KW"/>
</dbReference>
<feature type="compositionally biased region" description="Basic residues" evidence="1">
    <location>
        <begin position="955"/>
        <end position="965"/>
    </location>
</feature>
<dbReference type="SUPFAM" id="SSF53383">
    <property type="entry name" value="PLP-dependent transferases"/>
    <property type="match status" value="1"/>
</dbReference>
<name>A0A8J7Q890_9BACT</name>
<evidence type="ECO:0000256" key="1">
    <source>
        <dbReference type="SAM" id="MobiDB-lite"/>
    </source>
</evidence>